<gene>
    <name evidence="10" type="primary">senX3_2</name>
    <name evidence="10" type="ORF">Pla22_46840</name>
</gene>
<dbReference type="Gene3D" id="3.30.450.20">
    <property type="entry name" value="PAS domain"/>
    <property type="match status" value="1"/>
</dbReference>
<reference evidence="10 11" key="1">
    <citation type="submission" date="2019-02" db="EMBL/GenBank/DDBJ databases">
        <title>Deep-cultivation of Planctomycetes and their phenomic and genomic characterization uncovers novel biology.</title>
        <authorList>
            <person name="Wiegand S."/>
            <person name="Jogler M."/>
            <person name="Boedeker C."/>
            <person name="Pinto D."/>
            <person name="Vollmers J."/>
            <person name="Rivas-Marin E."/>
            <person name="Kohn T."/>
            <person name="Peeters S.H."/>
            <person name="Heuer A."/>
            <person name="Rast P."/>
            <person name="Oberbeckmann S."/>
            <person name="Bunk B."/>
            <person name="Jeske O."/>
            <person name="Meyerdierks A."/>
            <person name="Storesund J.E."/>
            <person name="Kallscheuer N."/>
            <person name="Luecker S."/>
            <person name="Lage O.M."/>
            <person name="Pohl T."/>
            <person name="Merkel B.J."/>
            <person name="Hornburger P."/>
            <person name="Mueller R.-W."/>
            <person name="Bruemmer F."/>
            <person name="Labrenz M."/>
            <person name="Spormann A.M."/>
            <person name="Op Den Camp H."/>
            <person name="Overmann J."/>
            <person name="Amann R."/>
            <person name="Jetten M.S.M."/>
            <person name="Mascher T."/>
            <person name="Medema M.H."/>
            <person name="Devos D.P."/>
            <person name="Kaster A.-K."/>
            <person name="Ovreas L."/>
            <person name="Rohde M."/>
            <person name="Galperin M.Y."/>
            <person name="Jogler C."/>
        </authorList>
    </citation>
    <scope>NUCLEOTIDE SEQUENCE [LARGE SCALE GENOMIC DNA]</scope>
    <source>
        <strain evidence="10 11">Pla22</strain>
    </source>
</reference>
<keyword evidence="8" id="KW-0812">Transmembrane</keyword>
<dbReference type="InterPro" id="IPR036097">
    <property type="entry name" value="HisK_dim/P_sf"/>
</dbReference>
<keyword evidence="7 8" id="KW-0472">Membrane</keyword>
<dbReference type="FunFam" id="3.30.565.10:FF:000006">
    <property type="entry name" value="Sensor histidine kinase WalK"/>
    <property type="match status" value="1"/>
</dbReference>
<name>A0A5C5WG25_9BACT</name>
<dbReference type="CDD" id="cd00075">
    <property type="entry name" value="HATPase"/>
    <property type="match status" value="1"/>
</dbReference>
<dbReference type="Pfam" id="PF00512">
    <property type="entry name" value="HisKA"/>
    <property type="match status" value="1"/>
</dbReference>
<evidence type="ECO:0000256" key="5">
    <source>
        <dbReference type="ARBA" id="ARBA00022777"/>
    </source>
</evidence>
<accession>A0A5C5WG25</accession>
<dbReference type="EMBL" id="SJPI01000003">
    <property type="protein sequence ID" value="TWT49487.1"/>
    <property type="molecule type" value="Genomic_DNA"/>
</dbReference>
<dbReference type="SUPFAM" id="SSF55874">
    <property type="entry name" value="ATPase domain of HSP90 chaperone/DNA topoisomerase II/histidine kinase"/>
    <property type="match status" value="1"/>
</dbReference>
<evidence type="ECO:0000256" key="7">
    <source>
        <dbReference type="ARBA" id="ARBA00023136"/>
    </source>
</evidence>
<comment type="caution">
    <text evidence="10">The sequence shown here is derived from an EMBL/GenBank/DDBJ whole genome shotgun (WGS) entry which is preliminary data.</text>
</comment>
<dbReference type="AlphaFoldDB" id="A0A5C5WG25"/>
<keyword evidence="5 10" id="KW-0418">Kinase</keyword>
<dbReference type="PROSITE" id="PS50109">
    <property type="entry name" value="HIS_KIN"/>
    <property type="match status" value="1"/>
</dbReference>
<sequence>MLFAFLSELAFASEVTALGWILAAIVTLVSTIVFWSMRKHIRATDLRHAQEINSARETNDHWQLRLTKIQQEAFEATSALQRMREGVILLLQNGDVLLINPAARHLLDLDPAGSFHGRPIAEIVRIPDFNQAILAAAAGDVPQNISIEISYSAADQTTPVHVRPLSMHVDSFTAGTETKLLVSLRDESKSKRVDEMRREFVANISHEIKTPLAAIKGYAETVQLAISDDPDAAIHFMRQINHECVRLEQLIADMMQLARAQEGPSNLHLTSVRLSNVVAQSLASYRPVASAKEITLIANNDFDGSVEADPEATLTIVNNLIGNAIRYTPAGGTVNVGCRDAGDKVALFVSDTGIGISEVDQQRIFDRFYRVATNRQNRSGKRAPSLINTDGGTGIGLSIVKNLTQAMGGEVKVSSRPNEGSRFEVLLPRSSN</sequence>
<dbReference type="Pfam" id="PF02518">
    <property type="entry name" value="HATPase_c"/>
    <property type="match status" value="1"/>
</dbReference>
<evidence type="ECO:0000313" key="11">
    <source>
        <dbReference type="Proteomes" id="UP000316598"/>
    </source>
</evidence>
<dbReference type="PANTHER" id="PTHR45453">
    <property type="entry name" value="PHOSPHATE REGULON SENSOR PROTEIN PHOR"/>
    <property type="match status" value="1"/>
</dbReference>
<dbReference type="SMART" id="SM00388">
    <property type="entry name" value="HisKA"/>
    <property type="match status" value="1"/>
</dbReference>
<dbReference type="InterPro" id="IPR004358">
    <property type="entry name" value="Sig_transdc_His_kin-like_C"/>
</dbReference>
<dbReference type="EC" id="2.7.13.3" evidence="2"/>
<comment type="catalytic activity">
    <reaction evidence="1">
        <text>ATP + protein L-histidine = ADP + protein N-phospho-L-histidine.</text>
        <dbReference type="EC" id="2.7.13.3"/>
    </reaction>
</comment>
<keyword evidence="6" id="KW-0902">Two-component regulatory system</keyword>
<evidence type="ECO:0000259" key="9">
    <source>
        <dbReference type="PROSITE" id="PS50109"/>
    </source>
</evidence>
<dbReference type="PANTHER" id="PTHR45453:SF1">
    <property type="entry name" value="PHOSPHATE REGULON SENSOR PROTEIN PHOR"/>
    <property type="match status" value="1"/>
</dbReference>
<dbReference type="SMART" id="SM00387">
    <property type="entry name" value="HATPase_c"/>
    <property type="match status" value="1"/>
</dbReference>
<dbReference type="InterPro" id="IPR050351">
    <property type="entry name" value="BphY/WalK/GraS-like"/>
</dbReference>
<dbReference type="FunFam" id="1.10.287.130:FF:000001">
    <property type="entry name" value="Two-component sensor histidine kinase"/>
    <property type="match status" value="1"/>
</dbReference>
<keyword evidence="8" id="KW-1133">Transmembrane helix</keyword>
<evidence type="ECO:0000256" key="8">
    <source>
        <dbReference type="SAM" id="Phobius"/>
    </source>
</evidence>
<evidence type="ECO:0000256" key="4">
    <source>
        <dbReference type="ARBA" id="ARBA00022679"/>
    </source>
</evidence>
<keyword evidence="11" id="KW-1185">Reference proteome</keyword>
<dbReference type="InterPro" id="IPR005467">
    <property type="entry name" value="His_kinase_dom"/>
</dbReference>
<organism evidence="10 11">
    <name type="scientific">Rubripirellula amarantea</name>
    <dbReference type="NCBI Taxonomy" id="2527999"/>
    <lineage>
        <taxon>Bacteria</taxon>
        <taxon>Pseudomonadati</taxon>
        <taxon>Planctomycetota</taxon>
        <taxon>Planctomycetia</taxon>
        <taxon>Pirellulales</taxon>
        <taxon>Pirellulaceae</taxon>
        <taxon>Rubripirellula</taxon>
    </lineage>
</organism>
<dbReference type="SUPFAM" id="SSF47384">
    <property type="entry name" value="Homodimeric domain of signal transducing histidine kinase"/>
    <property type="match status" value="1"/>
</dbReference>
<dbReference type="InterPro" id="IPR003594">
    <property type="entry name" value="HATPase_dom"/>
</dbReference>
<keyword evidence="3" id="KW-0597">Phosphoprotein</keyword>
<dbReference type="CDD" id="cd00130">
    <property type="entry name" value="PAS"/>
    <property type="match status" value="1"/>
</dbReference>
<dbReference type="GO" id="GO:0000155">
    <property type="term" value="F:phosphorelay sensor kinase activity"/>
    <property type="evidence" value="ECO:0007669"/>
    <property type="project" value="InterPro"/>
</dbReference>
<evidence type="ECO:0000313" key="10">
    <source>
        <dbReference type="EMBL" id="TWT49487.1"/>
    </source>
</evidence>
<dbReference type="Proteomes" id="UP000316598">
    <property type="component" value="Unassembled WGS sequence"/>
</dbReference>
<evidence type="ECO:0000256" key="6">
    <source>
        <dbReference type="ARBA" id="ARBA00023012"/>
    </source>
</evidence>
<evidence type="ECO:0000256" key="2">
    <source>
        <dbReference type="ARBA" id="ARBA00012438"/>
    </source>
</evidence>
<dbReference type="InterPro" id="IPR000014">
    <property type="entry name" value="PAS"/>
</dbReference>
<dbReference type="GO" id="GO:0004721">
    <property type="term" value="F:phosphoprotein phosphatase activity"/>
    <property type="evidence" value="ECO:0007669"/>
    <property type="project" value="TreeGrafter"/>
</dbReference>
<dbReference type="OrthoDB" id="9813151at2"/>
<keyword evidence="4 10" id="KW-0808">Transferase</keyword>
<feature type="transmembrane region" description="Helical" evidence="8">
    <location>
        <begin position="17"/>
        <end position="37"/>
    </location>
</feature>
<dbReference type="CDD" id="cd00082">
    <property type="entry name" value="HisKA"/>
    <property type="match status" value="1"/>
</dbReference>
<feature type="domain" description="Histidine kinase" evidence="9">
    <location>
        <begin position="203"/>
        <end position="431"/>
    </location>
</feature>
<dbReference type="InterPro" id="IPR036890">
    <property type="entry name" value="HATPase_C_sf"/>
</dbReference>
<evidence type="ECO:0000256" key="3">
    <source>
        <dbReference type="ARBA" id="ARBA00022553"/>
    </source>
</evidence>
<dbReference type="PRINTS" id="PR00344">
    <property type="entry name" value="BCTRLSENSOR"/>
</dbReference>
<proteinExistence type="predicted"/>
<dbReference type="GO" id="GO:0005886">
    <property type="term" value="C:plasma membrane"/>
    <property type="evidence" value="ECO:0007669"/>
    <property type="project" value="TreeGrafter"/>
</dbReference>
<dbReference type="RefSeq" id="WP_146516986.1">
    <property type="nucleotide sequence ID" value="NZ_SJPI01000003.1"/>
</dbReference>
<dbReference type="Gene3D" id="1.10.287.130">
    <property type="match status" value="1"/>
</dbReference>
<dbReference type="Gene3D" id="3.30.565.10">
    <property type="entry name" value="Histidine kinase-like ATPase, C-terminal domain"/>
    <property type="match status" value="1"/>
</dbReference>
<dbReference type="InterPro" id="IPR003661">
    <property type="entry name" value="HisK_dim/P_dom"/>
</dbReference>
<evidence type="ECO:0000256" key="1">
    <source>
        <dbReference type="ARBA" id="ARBA00000085"/>
    </source>
</evidence>
<protein>
    <recommendedName>
        <fullName evidence="2">histidine kinase</fullName>
        <ecNumber evidence="2">2.7.13.3</ecNumber>
    </recommendedName>
</protein>
<dbReference type="GO" id="GO:0016036">
    <property type="term" value="P:cellular response to phosphate starvation"/>
    <property type="evidence" value="ECO:0007669"/>
    <property type="project" value="TreeGrafter"/>
</dbReference>